<comment type="caution">
    <text evidence="2">The sequence shown here is derived from an EMBL/GenBank/DDBJ whole genome shotgun (WGS) entry which is preliminary data.</text>
</comment>
<keyword evidence="3" id="KW-1185">Reference proteome</keyword>
<evidence type="ECO:0000256" key="1">
    <source>
        <dbReference type="SAM" id="MobiDB-lite"/>
    </source>
</evidence>
<feature type="compositionally biased region" description="Basic and acidic residues" evidence="1">
    <location>
        <begin position="95"/>
        <end position="118"/>
    </location>
</feature>
<reference evidence="2" key="1">
    <citation type="submission" date="2023-06" db="EMBL/GenBank/DDBJ databases">
        <authorList>
            <consortium name="Lawrence Berkeley National Laboratory"/>
            <person name="Ahrendt S."/>
            <person name="Sahu N."/>
            <person name="Indic B."/>
            <person name="Wong-Bajracharya J."/>
            <person name="Merenyi Z."/>
            <person name="Ke H.-M."/>
            <person name="Monk M."/>
            <person name="Kocsube S."/>
            <person name="Drula E."/>
            <person name="Lipzen A."/>
            <person name="Balint B."/>
            <person name="Henrissat B."/>
            <person name="Andreopoulos B."/>
            <person name="Martin F.M."/>
            <person name="Harder C.B."/>
            <person name="Rigling D."/>
            <person name="Ford K.L."/>
            <person name="Foster G.D."/>
            <person name="Pangilinan J."/>
            <person name="Papanicolaou A."/>
            <person name="Barry K."/>
            <person name="LaButti K."/>
            <person name="Viragh M."/>
            <person name="Koriabine M."/>
            <person name="Yan M."/>
            <person name="Riley R."/>
            <person name="Champramary S."/>
            <person name="Plett K.L."/>
            <person name="Tsai I.J."/>
            <person name="Slot J."/>
            <person name="Sipos G."/>
            <person name="Plett J."/>
            <person name="Nagy L.G."/>
            <person name="Grigoriev I.V."/>
        </authorList>
    </citation>
    <scope>NUCLEOTIDE SEQUENCE</scope>
    <source>
        <strain evidence="2">ICMP 16352</strain>
    </source>
</reference>
<dbReference type="AlphaFoldDB" id="A0AA39TBX2"/>
<sequence length="127" mass="13989">MSGEQGQGMNKTAHRCCVHPWCFKISNAPFLTMAFASAQCIDVQQGDCQTGASTYGTRKTCCQDIDIWQSKGVQRCADTSDASTSGEITMTPPKMDSKKYGIAHKDNEMRDQLKKGVDHPTWLPTPI</sequence>
<evidence type="ECO:0000313" key="2">
    <source>
        <dbReference type="EMBL" id="KAK0478946.1"/>
    </source>
</evidence>
<organism evidence="2 3">
    <name type="scientific">Armillaria novae-zelandiae</name>
    <dbReference type="NCBI Taxonomy" id="153914"/>
    <lineage>
        <taxon>Eukaryota</taxon>
        <taxon>Fungi</taxon>
        <taxon>Dikarya</taxon>
        <taxon>Basidiomycota</taxon>
        <taxon>Agaricomycotina</taxon>
        <taxon>Agaricomycetes</taxon>
        <taxon>Agaricomycetidae</taxon>
        <taxon>Agaricales</taxon>
        <taxon>Marasmiineae</taxon>
        <taxon>Physalacriaceae</taxon>
        <taxon>Armillaria</taxon>
    </lineage>
</organism>
<protein>
    <submittedName>
        <fullName evidence="2">Uncharacterized protein</fullName>
    </submittedName>
</protein>
<dbReference type="EMBL" id="JAUEPR010000013">
    <property type="protein sequence ID" value="KAK0478946.1"/>
    <property type="molecule type" value="Genomic_DNA"/>
</dbReference>
<gene>
    <name evidence="2" type="ORF">IW261DRAFT_1420274</name>
</gene>
<evidence type="ECO:0000313" key="3">
    <source>
        <dbReference type="Proteomes" id="UP001175227"/>
    </source>
</evidence>
<feature type="region of interest" description="Disordered" evidence="1">
    <location>
        <begin position="78"/>
        <end position="127"/>
    </location>
</feature>
<proteinExistence type="predicted"/>
<name>A0AA39TBX2_9AGAR</name>
<dbReference type="Proteomes" id="UP001175227">
    <property type="component" value="Unassembled WGS sequence"/>
</dbReference>
<accession>A0AA39TBX2</accession>